<proteinExistence type="predicted"/>
<comment type="caution">
    <text evidence="1">The sequence shown here is derived from an EMBL/GenBank/DDBJ whole genome shotgun (WGS) entry which is preliminary data.</text>
</comment>
<keyword evidence="2" id="KW-1185">Reference proteome</keyword>
<reference evidence="1 2" key="1">
    <citation type="submission" date="2018-05" db="EMBL/GenBank/DDBJ databases">
        <title>Genomic Encyclopedia of Type Strains, Phase IV (KMG-IV): sequencing the most valuable type-strain genomes for metagenomic binning, comparative biology and taxonomic classification.</title>
        <authorList>
            <person name="Goeker M."/>
        </authorList>
    </citation>
    <scope>NUCLEOTIDE SEQUENCE [LARGE SCALE GENOMIC DNA]</scope>
    <source>
        <strain evidence="1 2">DSM 3183</strain>
    </source>
</reference>
<accession>A0A2V3V9Y0</accession>
<protein>
    <submittedName>
        <fullName evidence="1">Uncharacterized protein</fullName>
    </submittedName>
</protein>
<dbReference type="EMBL" id="QJJM01000004">
    <property type="protein sequence ID" value="PXW77548.1"/>
    <property type="molecule type" value="Genomic_DNA"/>
</dbReference>
<evidence type="ECO:0000313" key="1">
    <source>
        <dbReference type="EMBL" id="PXW77548.1"/>
    </source>
</evidence>
<dbReference type="AlphaFoldDB" id="A0A2V3V9Y0"/>
<evidence type="ECO:0000313" key="2">
    <source>
        <dbReference type="Proteomes" id="UP000248014"/>
    </source>
</evidence>
<dbReference type="Proteomes" id="UP000248014">
    <property type="component" value="Unassembled WGS sequence"/>
</dbReference>
<name>A0A2V3V9Y0_9SPHN</name>
<sequence length="122" mass="13310">MWLAALCLSGCETNAPTEPTPSKPFWLSKPRLPERPKDFCIIASSQLRDTLAATQIRCSETLAGANGIRGKTKYAEIVILQGANEEWTAFAYLAGGITQSHETPSEAELNEVVARIEAAFDR</sequence>
<gene>
    <name evidence="1" type="ORF">C7451_10441</name>
</gene>
<organism evidence="1 2">
    <name type="scientific">Blastomonas natatoria</name>
    <dbReference type="NCBI Taxonomy" id="34015"/>
    <lineage>
        <taxon>Bacteria</taxon>
        <taxon>Pseudomonadati</taxon>
        <taxon>Pseudomonadota</taxon>
        <taxon>Alphaproteobacteria</taxon>
        <taxon>Sphingomonadales</taxon>
        <taxon>Sphingomonadaceae</taxon>
        <taxon>Blastomonas</taxon>
    </lineage>
</organism>